<accession>A0A7C9FZ10</accession>
<sequence>MGGNSSPVLTNCRFTENSTTGSNTFGGAVYNVVNAASGTSDPVFTNCSFQGNTSTSFGAAVFNYGGTSGVSSPTFTNCSFQANISSTTNVGAITNYSMTGARSVPLTNCVFFDNGGSGTIKNLIGGTSTASYSLFEPSVNNYIDGGNNQTTSVNPFISTTSTELRPGSPAIDAGNSAANATCTDLAGNVRILNNIDLGAYEFGAALPYSAALSGTATIPAGGTANLAVALGGGAAPYTVTYVPNGGSNTPVTGYTSGANIPVSPNATTTYRLVSVTDASGCAATLAGTPPGGSANVTIQAPPPPSLLSHPPAGLRVRR</sequence>
<dbReference type="SUPFAM" id="SSF51126">
    <property type="entry name" value="Pectin lyase-like"/>
    <property type="match status" value="1"/>
</dbReference>
<feature type="region of interest" description="Disordered" evidence="1">
    <location>
        <begin position="294"/>
        <end position="318"/>
    </location>
</feature>
<dbReference type="NCBIfam" id="NF041518">
    <property type="entry name" value="choice_anch_Q"/>
    <property type="match status" value="1"/>
</dbReference>
<evidence type="ECO:0000313" key="3">
    <source>
        <dbReference type="Proteomes" id="UP000479293"/>
    </source>
</evidence>
<dbReference type="EMBL" id="WHLY01000002">
    <property type="protein sequence ID" value="MPR35273.1"/>
    <property type="molecule type" value="Genomic_DNA"/>
</dbReference>
<gene>
    <name evidence="2" type="ORF">GBK04_18430</name>
</gene>
<name>A0A7C9FZ10_9BACT</name>
<reference evidence="2 3" key="1">
    <citation type="submission" date="2019-10" db="EMBL/GenBank/DDBJ databases">
        <title>Draft Genome Sequence of Cytophagaceae sp. SJW1-29.</title>
        <authorList>
            <person name="Choi A."/>
        </authorList>
    </citation>
    <scope>NUCLEOTIDE SEQUENCE [LARGE SCALE GENOMIC DNA]</scope>
    <source>
        <strain evidence="2 3">SJW1-29</strain>
    </source>
</reference>
<proteinExistence type="predicted"/>
<protein>
    <recommendedName>
        <fullName evidence="4">Right handed beta helix domain-containing protein</fullName>
    </recommendedName>
</protein>
<dbReference type="AlphaFoldDB" id="A0A7C9FZ10"/>
<dbReference type="Proteomes" id="UP000479293">
    <property type="component" value="Unassembled WGS sequence"/>
</dbReference>
<dbReference type="InterPro" id="IPR059226">
    <property type="entry name" value="Choice_anch_Q_dom"/>
</dbReference>
<organism evidence="2 3">
    <name type="scientific">Salmonirosea aquatica</name>
    <dbReference type="NCBI Taxonomy" id="2654236"/>
    <lineage>
        <taxon>Bacteria</taxon>
        <taxon>Pseudomonadati</taxon>
        <taxon>Bacteroidota</taxon>
        <taxon>Cytophagia</taxon>
        <taxon>Cytophagales</taxon>
        <taxon>Spirosomataceae</taxon>
        <taxon>Salmonirosea</taxon>
    </lineage>
</organism>
<comment type="caution">
    <text evidence="2">The sequence shown here is derived from an EMBL/GenBank/DDBJ whole genome shotgun (WGS) entry which is preliminary data.</text>
</comment>
<keyword evidence="3" id="KW-1185">Reference proteome</keyword>
<evidence type="ECO:0000256" key="1">
    <source>
        <dbReference type="SAM" id="MobiDB-lite"/>
    </source>
</evidence>
<evidence type="ECO:0008006" key="4">
    <source>
        <dbReference type="Google" id="ProtNLM"/>
    </source>
</evidence>
<dbReference type="InterPro" id="IPR011050">
    <property type="entry name" value="Pectin_lyase_fold/virulence"/>
</dbReference>
<evidence type="ECO:0000313" key="2">
    <source>
        <dbReference type="EMBL" id="MPR35273.1"/>
    </source>
</evidence>